<reference evidence="1 2" key="2">
    <citation type="journal article" date="2022" name="Mol. Ecol. Resour.">
        <title>The genomes of chicory, endive, great burdock and yacon provide insights into Asteraceae paleo-polyploidization history and plant inulin production.</title>
        <authorList>
            <person name="Fan W."/>
            <person name="Wang S."/>
            <person name="Wang H."/>
            <person name="Wang A."/>
            <person name="Jiang F."/>
            <person name="Liu H."/>
            <person name="Zhao H."/>
            <person name="Xu D."/>
            <person name="Zhang Y."/>
        </authorList>
    </citation>
    <scope>NUCLEOTIDE SEQUENCE [LARGE SCALE GENOMIC DNA]</scope>
    <source>
        <strain evidence="2">cv. Niubang</strain>
    </source>
</reference>
<sequence>MRPQAGEKIKEKNTKSTCDGQLYLIHSSALTRAVLLPQTSPSLAIFYTPTSVLSLIFNGVYVSPDLPFLRSNSS</sequence>
<reference evidence="2" key="1">
    <citation type="journal article" date="2022" name="Mol. Ecol. Resour.">
        <title>The genomes of chicory, endive, great burdock and yacon provide insights into Asteraceae palaeo-polyploidization history and plant inulin production.</title>
        <authorList>
            <person name="Fan W."/>
            <person name="Wang S."/>
            <person name="Wang H."/>
            <person name="Wang A."/>
            <person name="Jiang F."/>
            <person name="Liu H."/>
            <person name="Zhao H."/>
            <person name="Xu D."/>
            <person name="Zhang Y."/>
        </authorList>
    </citation>
    <scope>NUCLEOTIDE SEQUENCE [LARGE SCALE GENOMIC DNA]</scope>
    <source>
        <strain evidence="2">cv. Niubang</strain>
    </source>
</reference>
<evidence type="ECO:0000313" key="2">
    <source>
        <dbReference type="Proteomes" id="UP001055879"/>
    </source>
</evidence>
<dbReference type="Proteomes" id="UP001055879">
    <property type="component" value="Linkage Group LG09"/>
</dbReference>
<organism evidence="1 2">
    <name type="scientific">Arctium lappa</name>
    <name type="common">Greater burdock</name>
    <name type="synonym">Lappa major</name>
    <dbReference type="NCBI Taxonomy" id="4217"/>
    <lineage>
        <taxon>Eukaryota</taxon>
        <taxon>Viridiplantae</taxon>
        <taxon>Streptophyta</taxon>
        <taxon>Embryophyta</taxon>
        <taxon>Tracheophyta</taxon>
        <taxon>Spermatophyta</taxon>
        <taxon>Magnoliopsida</taxon>
        <taxon>eudicotyledons</taxon>
        <taxon>Gunneridae</taxon>
        <taxon>Pentapetalae</taxon>
        <taxon>asterids</taxon>
        <taxon>campanulids</taxon>
        <taxon>Asterales</taxon>
        <taxon>Asteraceae</taxon>
        <taxon>Carduoideae</taxon>
        <taxon>Cardueae</taxon>
        <taxon>Arctiinae</taxon>
        <taxon>Arctium</taxon>
    </lineage>
</organism>
<gene>
    <name evidence="1" type="ORF">L6452_27959</name>
</gene>
<evidence type="ECO:0000313" key="1">
    <source>
        <dbReference type="EMBL" id="KAI3702230.1"/>
    </source>
</evidence>
<dbReference type="EMBL" id="CM042055">
    <property type="protein sequence ID" value="KAI3702230.1"/>
    <property type="molecule type" value="Genomic_DNA"/>
</dbReference>
<accession>A0ACB8ZX48</accession>
<protein>
    <submittedName>
        <fullName evidence="1">Uncharacterized protein</fullName>
    </submittedName>
</protein>
<keyword evidence="2" id="KW-1185">Reference proteome</keyword>
<name>A0ACB8ZX48_ARCLA</name>
<proteinExistence type="predicted"/>
<comment type="caution">
    <text evidence="1">The sequence shown here is derived from an EMBL/GenBank/DDBJ whole genome shotgun (WGS) entry which is preliminary data.</text>
</comment>